<protein>
    <submittedName>
        <fullName evidence="1">Uncharacterized protein</fullName>
    </submittedName>
</protein>
<proteinExistence type="predicted"/>
<dbReference type="AlphaFoldDB" id="A0A561BVB7"/>
<dbReference type="RefSeq" id="WP_145808682.1">
    <property type="nucleotide sequence ID" value="NZ_VIVK01000001.1"/>
</dbReference>
<comment type="caution">
    <text evidence="1">The sequence shown here is derived from an EMBL/GenBank/DDBJ whole genome shotgun (WGS) entry which is preliminary data.</text>
</comment>
<evidence type="ECO:0000313" key="2">
    <source>
        <dbReference type="Proteomes" id="UP000318380"/>
    </source>
</evidence>
<dbReference type="EMBL" id="VIVK01000001">
    <property type="protein sequence ID" value="TWD82820.1"/>
    <property type="molecule type" value="Genomic_DNA"/>
</dbReference>
<reference evidence="1 2" key="1">
    <citation type="submission" date="2019-06" db="EMBL/GenBank/DDBJ databases">
        <title>Sequencing the genomes of 1000 actinobacteria strains.</title>
        <authorList>
            <person name="Klenk H.-P."/>
        </authorList>
    </citation>
    <scope>NUCLEOTIDE SEQUENCE [LARGE SCALE GENOMIC DNA]</scope>
    <source>
        <strain evidence="1 2">DSM 24683</strain>
    </source>
</reference>
<evidence type="ECO:0000313" key="1">
    <source>
        <dbReference type="EMBL" id="TWD82820.1"/>
    </source>
</evidence>
<organism evidence="1 2">
    <name type="scientific">Kribbella amoyensis</name>
    <dbReference type="NCBI Taxonomy" id="996641"/>
    <lineage>
        <taxon>Bacteria</taxon>
        <taxon>Bacillati</taxon>
        <taxon>Actinomycetota</taxon>
        <taxon>Actinomycetes</taxon>
        <taxon>Propionibacteriales</taxon>
        <taxon>Kribbellaceae</taxon>
        <taxon>Kribbella</taxon>
    </lineage>
</organism>
<keyword evidence="2" id="KW-1185">Reference proteome</keyword>
<name>A0A561BVB7_9ACTN</name>
<gene>
    <name evidence="1" type="ORF">FB561_3963</name>
</gene>
<sequence length="663" mass="70676">MTVNGLPNGAAAKVRVEGAGDHWDLAGSRELDVNPGRYTVTVLPVRVSASSRHGIEEPRTVVVEPGRTLVVDASYLVTVPDTTKIIDDAATRPRIVAVAANQVVISRGPYSDRLRLGDTILAGHGPKTPGGLCVKVVGITVNAGTVVVRTAPARLLEALPDGRLTFSGAPVEHGLDGEFAGTVPLGPVEARVHRKGRLAVDLQDSEVRWRSDGDYLDVLIHPKLSYDEQWGYEVAAEITDEKGRVEVPLKSGIGQLKHLCGAGLVIKILKLTLPVSCQIKGILSAAPTVRGAVSGSWTGSGVFDGRFHWRSDRATKPEYEVVSQPLDWTFDTVLVAEGKLKAAAGVWIGITTGKSIADLDVGLEVTFEGTETITRTRPKGGPVTVSAAADFGAKVGLSAELNFVAGLIDGPSGELNVAYRPIKSWSEQLSPGDLNTRAPGYSKQQVRDAVETVAKSHLPNGYRLFDGAAACPDPRSGCEFASPAGGTTWQFNAVAEPRDFITLSTTAYRSDQEARYAADRARRQLAAFEGRFAVPATDPSATSSRPSTFGLDGQGAFGIESVFEWPGHGLLRQYEEVPTPRILEELRHRGCDSPSNASARGCGGPFSWQDQWMVVASHNLVLTGHVKQPLAAAEKNTAYLRTLRTVLEDFVTAIGQPSGVAGY</sequence>
<accession>A0A561BVB7</accession>
<dbReference type="Proteomes" id="UP000318380">
    <property type="component" value="Unassembled WGS sequence"/>
</dbReference>